<dbReference type="OrthoDB" id="2680157at2"/>
<gene>
    <name evidence="2" type="ORF">A7K69_08380</name>
</gene>
<evidence type="ECO:0000313" key="2">
    <source>
        <dbReference type="EMBL" id="OAT72938.1"/>
    </source>
</evidence>
<evidence type="ECO:0000313" key="3">
    <source>
        <dbReference type="Proteomes" id="UP000078290"/>
    </source>
</evidence>
<dbReference type="Proteomes" id="UP000078290">
    <property type="component" value="Unassembled WGS sequence"/>
</dbReference>
<feature type="signal peptide" evidence="1">
    <location>
        <begin position="1"/>
        <end position="27"/>
    </location>
</feature>
<protein>
    <recommendedName>
        <fullName evidence="4">Sporulation protein</fullName>
    </recommendedName>
</protein>
<sequence length="195" mass="21617">MKKHLLKNASKMLLIPTVIFGGLTACAYNNNGARNNMYDGTRPTSYDRNNVNNYDGVRRYTTDYNNVSTPYNGVGFNQRVAERVADVAEDVPGVSRATAIVYGNDIVVGIDGTNNNKDVRALEQKVQRIVKSREPGCNVHVTADGDIHKRIQSVYANMNNYDTNRVTPGHPVRDLGTDVTDIIRDIGRTATVPFR</sequence>
<dbReference type="InterPro" id="IPR019076">
    <property type="entry name" value="Spore_lipoprot_YhcN/YlaJ-like"/>
</dbReference>
<dbReference type="Pfam" id="PF09580">
    <property type="entry name" value="Spore_YhcN_YlaJ"/>
    <property type="match status" value="1"/>
</dbReference>
<accession>A0A1B7KS94</accession>
<organism evidence="2 3">
    <name type="scientific">Parageobacillus thermoglucosidasius</name>
    <name type="common">Geobacillus thermoglucosidasius</name>
    <dbReference type="NCBI Taxonomy" id="1426"/>
    <lineage>
        <taxon>Bacteria</taxon>
        <taxon>Bacillati</taxon>
        <taxon>Bacillota</taxon>
        <taxon>Bacilli</taxon>
        <taxon>Bacillales</taxon>
        <taxon>Anoxybacillaceae</taxon>
        <taxon>Parageobacillus</taxon>
    </lineage>
</organism>
<evidence type="ECO:0000256" key="1">
    <source>
        <dbReference type="SAM" id="SignalP"/>
    </source>
</evidence>
<dbReference type="RefSeq" id="WP_064551906.1">
    <property type="nucleotide sequence ID" value="NZ_LXMA01000023.1"/>
</dbReference>
<proteinExistence type="predicted"/>
<evidence type="ECO:0008006" key="4">
    <source>
        <dbReference type="Google" id="ProtNLM"/>
    </source>
</evidence>
<reference evidence="3" key="1">
    <citation type="submission" date="2016-05" db="EMBL/GenBank/DDBJ databases">
        <authorList>
            <person name="Wang W."/>
            <person name="Zhu L."/>
        </authorList>
    </citation>
    <scope>NUCLEOTIDE SEQUENCE [LARGE SCALE GENOMIC DNA]</scope>
    <source>
        <strain evidence="3">W-2</strain>
    </source>
</reference>
<dbReference type="AlphaFoldDB" id="A0A1B7KS94"/>
<comment type="caution">
    <text evidence="2">The sequence shown here is derived from an EMBL/GenBank/DDBJ whole genome shotgun (WGS) entry which is preliminary data.</text>
</comment>
<keyword evidence="1" id="KW-0732">Signal</keyword>
<feature type="chain" id="PRO_5008596428" description="Sporulation protein" evidence="1">
    <location>
        <begin position="28"/>
        <end position="195"/>
    </location>
</feature>
<dbReference type="PROSITE" id="PS51257">
    <property type="entry name" value="PROKAR_LIPOPROTEIN"/>
    <property type="match status" value="1"/>
</dbReference>
<name>A0A1B7KS94_PARTM</name>
<dbReference type="EMBL" id="LXMA01000023">
    <property type="protein sequence ID" value="OAT72938.1"/>
    <property type="molecule type" value="Genomic_DNA"/>
</dbReference>